<sequence>MMTQHNTLTCVNEDRIVTLETKANHRQHEINEFKKRIDKLDSNLDKLCINVAEVNSILSTLKWILGLSIALFGGIFCFLVTELIKLL</sequence>
<dbReference type="Proteomes" id="UP001302529">
    <property type="component" value="Segment"/>
</dbReference>
<evidence type="ECO:0000313" key="2">
    <source>
        <dbReference type="EMBL" id="DBA35401.1"/>
    </source>
</evidence>
<evidence type="ECO:0000256" key="1">
    <source>
        <dbReference type="SAM" id="Phobius"/>
    </source>
</evidence>
<reference evidence="2 3" key="1">
    <citation type="journal article" date="2023" name="Nat. Microbiol.">
        <title>A compendium of viruses from methanogenic archaea reveals their diversity and adaptations to the gut environment.</title>
        <authorList>
            <person name="Medvedeva S."/>
            <person name="Borrel G."/>
            <person name="Krupovic M."/>
            <person name="Gribaldo S."/>
        </authorList>
    </citation>
    <scope>NUCLEOTIDE SEQUENCE [LARGE SCALE GENOMIC DNA]</scope>
</reference>
<accession>A0AA86YAB7</accession>
<keyword evidence="3" id="KW-1185">Reference proteome</keyword>
<dbReference type="GeneID" id="300198812"/>
<proteinExistence type="predicted"/>
<feature type="transmembrane region" description="Helical" evidence="1">
    <location>
        <begin position="63"/>
        <end position="84"/>
    </location>
</feature>
<dbReference type="EMBL" id="BK063677">
    <property type="protein sequence ID" value="DBA35401.1"/>
    <property type="molecule type" value="Genomic_DNA"/>
</dbReference>
<keyword evidence="1" id="KW-0472">Membrane</keyword>
<gene>
    <name evidence="2" type="ORF">vir080_00028</name>
</gene>
<evidence type="ECO:0008006" key="4">
    <source>
        <dbReference type="Google" id="ProtNLM"/>
    </source>
</evidence>
<protein>
    <recommendedName>
        <fullName evidence="4">Haemolysin XhlA</fullName>
    </recommendedName>
</protein>
<keyword evidence="1" id="KW-0812">Transmembrane</keyword>
<keyword evidence="1" id="KW-1133">Transmembrane helix</keyword>
<name>A0AA86YAB7_9CAUD</name>
<evidence type="ECO:0000313" key="3">
    <source>
        <dbReference type="Proteomes" id="UP001302529"/>
    </source>
</evidence>
<organism evidence="2 3">
    <name type="scientific">Caudoviricetes sp. vir080</name>
    <dbReference type="NCBI Taxonomy" id="3068353"/>
    <lineage>
        <taxon>Viruses</taxon>
        <taxon>Duplodnaviria</taxon>
        <taxon>Heunggongvirae</taxon>
        <taxon>Uroviricota</taxon>
        <taxon>Caudoviricetes</taxon>
    </lineage>
</organism>
<dbReference type="RefSeq" id="YP_013605364.1">
    <property type="nucleotide sequence ID" value="NC_133305.1"/>
</dbReference>